<organism evidence="1 2">
    <name type="scientific">Rhodococcus tukisamuensis</name>
    <dbReference type="NCBI Taxonomy" id="168276"/>
    <lineage>
        <taxon>Bacteria</taxon>
        <taxon>Bacillati</taxon>
        <taxon>Actinomycetota</taxon>
        <taxon>Actinomycetes</taxon>
        <taxon>Mycobacteriales</taxon>
        <taxon>Nocardiaceae</taxon>
        <taxon>Rhodococcus</taxon>
    </lineage>
</organism>
<proteinExistence type="predicted"/>
<keyword evidence="2" id="KW-1185">Reference proteome</keyword>
<dbReference type="InterPro" id="IPR029058">
    <property type="entry name" value="AB_hydrolase_fold"/>
</dbReference>
<dbReference type="Gene3D" id="3.40.50.1820">
    <property type="entry name" value="alpha/beta hydrolase"/>
    <property type="match status" value="1"/>
</dbReference>
<evidence type="ECO:0008006" key="3">
    <source>
        <dbReference type="Google" id="ProtNLM"/>
    </source>
</evidence>
<dbReference type="STRING" id="168276.SAMN05444580_10495"/>
<protein>
    <recommendedName>
        <fullName evidence="3">Alpha/beta hydrolase family protein</fullName>
    </recommendedName>
</protein>
<evidence type="ECO:0000313" key="2">
    <source>
        <dbReference type="Proteomes" id="UP000199417"/>
    </source>
</evidence>
<sequence length="120" mass="13766">MLSLMPIMEKPEYLREWALGPDTTEERVREMHSHLQDDSYPAAIEMTFALPPRRKNIPAIPMTVIAGENDAIFTVREAQRTARRFGVTANVVPGMPHEPLEPHWRDEVADRVDKFARSIT</sequence>
<name>A0A1G6U903_9NOCA</name>
<gene>
    <name evidence="1" type="ORF">SAMN05444580_10495</name>
</gene>
<evidence type="ECO:0000313" key="1">
    <source>
        <dbReference type="EMBL" id="SDD37186.1"/>
    </source>
</evidence>
<dbReference type="AlphaFoldDB" id="A0A1G6U903"/>
<dbReference type="SUPFAM" id="SSF53474">
    <property type="entry name" value="alpha/beta-Hydrolases"/>
    <property type="match status" value="1"/>
</dbReference>
<reference evidence="1 2" key="1">
    <citation type="submission" date="2016-10" db="EMBL/GenBank/DDBJ databases">
        <authorList>
            <person name="de Groot N.N."/>
        </authorList>
    </citation>
    <scope>NUCLEOTIDE SEQUENCE [LARGE SCALE GENOMIC DNA]</scope>
    <source>
        <strain evidence="1 2">JCM 11308</strain>
    </source>
</reference>
<dbReference type="EMBL" id="FNAB01000004">
    <property type="protein sequence ID" value="SDD37186.1"/>
    <property type="molecule type" value="Genomic_DNA"/>
</dbReference>
<dbReference type="Proteomes" id="UP000199417">
    <property type="component" value="Unassembled WGS sequence"/>
</dbReference>
<accession>A0A1G6U903</accession>